<dbReference type="InterPro" id="IPR036890">
    <property type="entry name" value="HATPase_C_sf"/>
</dbReference>
<organism evidence="11 12">
    <name type="scientific">Micromonospora polyrhachis</name>
    <dbReference type="NCBI Taxonomy" id="1282883"/>
    <lineage>
        <taxon>Bacteria</taxon>
        <taxon>Bacillati</taxon>
        <taxon>Actinomycetota</taxon>
        <taxon>Actinomycetes</taxon>
        <taxon>Micromonosporales</taxon>
        <taxon>Micromonosporaceae</taxon>
        <taxon>Micromonospora</taxon>
    </lineage>
</organism>
<dbReference type="PANTHER" id="PTHR24421">
    <property type="entry name" value="NITRATE/NITRITE SENSOR PROTEIN NARX-RELATED"/>
    <property type="match status" value="1"/>
</dbReference>
<comment type="catalytic activity">
    <reaction evidence="1">
        <text>ATP + protein L-histidine = ADP + protein N-phospho-L-histidine.</text>
        <dbReference type="EC" id="2.7.13.3"/>
    </reaction>
</comment>
<keyword evidence="9" id="KW-0472">Membrane</keyword>
<evidence type="ECO:0000256" key="7">
    <source>
        <dbReference type="ARBA" id="ARBA00022840"/>
    </source>
</evidence>
<evidence type="ECO:0000259" key="10">
    <source>
        <dbReference type="SMART" id="SM00387"/>
    </source>
</evidence>
<dbReference type="GO" id="GO:0000155">
    <property type="term" value="F:phosphorelay sensor kinase activity"/>
    <property type="evidence" value="ECO:0007669"/>
    <property type="project" value="InterPro"/>
</dbReference>
<reference evidence="11 12" key="1">
    <citation type="submission" date="2020-08" db="EMBL/GenBank/DDBJ databases">
        <title>Sequencing the genomes of 1000 actinobacteria strains.</title>
        <authorList>
            <person name="Klenk H.-P."/>
        </authorList>
    </citation>
    <scope>NUCLEOTIDE SEQUENCE [LARGE SCALE GENOMIC DNA]</scope>
    <source>
        <strain evidence="11 12">DSM 45886</strain>
    </source>
</reference>
<evidence type="ECO:0000256" key="2">
    <source>
        <dbReference type="ARBA" id="ARBA00012438"/>
    </source>
</evidence>
<dbReference type="RefSeq" id="WP_221449028.1">
    <property type="nucleotide sequence ID" value="NZ_JACHJW010000001.1"/>
</dbReference>
<keyword evidence="9" id="KW-1133">Transmembrane helix</keyword>
<dbReference type="EC" id="2.7.13.3" evidence="2"/>
<dbReference type="SUPFAM" id="SSF55874">
    <property type="entry name" value="ATPase domain of HSP90 chaperone/DNA topoisomerase II/histidine kinase"/>
    <property type="match status" value="1"/>
</dbReference>
<dbReference type="Pfam" id="PF07730">
    <property type="entry name" value="HisKA_3"/>
    <property type="match status" value="1"/>
</dbReference>
<dbReference type="SMART" id="SM00387">
    <property type="entry name" value="HATPase_c"/>
    <property type="match status" value="1"/>
</dbReference>
<dbReference type="Proteomes" id="UP000578819">
    <property type="component" value="Unassembled WGS sequence"/>
</dbReference>
<evidence type="ECO:0000256" key="6">
    <source>
        <dbReference type="ARBA" id="ARBA00022777"/>
    </source>
</evidence>
<evidence type="ECO:0000256" key="4">
    <source>
        <dbReference type="ARBA" id="ARBA00022679"/>
    </source>
</evidence>
<keyword evidence="5" id="KW-0547">Nucleotide-binding</keyword>
<accession>A0A7W7SR43</accession>
<evidence type="ECO:0000256" key="9">
    <source>
        <dbReference type="SAM" id="Phobius"/>
    </source>
</evidence>
<keyword evidence="12" id="KW-1185">Reference proteome</keyword>
<proteinExistence type="predicted"/>
<dbReference type="InterPro" id="IPR003594">
    <property type="entry name" value="HATPase_dom"/>
</dbReference>
<dbReference type="InterPro" id="IPR011712">
    <property type="entry name" value="Sig_transdc_His_kin_sub3_dim/P"/>
</dbReference>
<evidence type="ECO:0000256" key="5">
    <source>
        <dbReference type="ARBA" id="ARBA00022741"/>
    </source>
</evidence>
<keyword evidence="7" id="KW-0067">ATP-binding</keyword>
<keyword evidence="3" id="KW-0597">Phosphoprotein</keyword>
<dbReference type="Pfam" id="PF02518">
    <property type="entry name" value="HATPase_c"/>
    <property type="match status" value="1"/>
</dbReference>
<dbReference type="PANTHER" id="PTHR24421:SF10">
    <property type="entry name" value="NITRATE_NITRITE SENSOR PROTEIN NARQ"/>
    <property type="match status" value="1"/>
</dbReference>
<keyword evidence="8" id="KW-0902">Two-component regulatory system</keyword>
<feature type="transmembrane region" description="Helical" evidence="9">
    <location>
        <begin position="21"/>
        <end position="40"/>
    </location>
</feature>
<sequence length="414" mass="44435">MDVTPHLPSPSRWLRAPTVRATLRWCAALAFPFVLLAVTLSGASNPGGWSGLRYVLPALVLAMPFGLLRHRPLPTMALMLSAAVLVAFTVQSWEAGYLRDIRYLQFAGIDLAVGYLAATRSRRFSIAAAVIAFTVQAVTEAAQPIETRQWPGAIAQEPDLATQGLLYALAMVTAWLVGNSLRQRREHTEAVRLQAATQAVTAERLRIARELHDMVAHSIGIIAIQAGVGCRVIDTQPAEARNALSAIETTSRETLAGLRRMLGALRRADPESAAGPVPLDPVPLDPTPGLADVDRLAATATDAGVRVDVRWRGERRPLPAEIDLSAYRIVQEAVTNVVRHAHTGGCQVTVDYGDEELSVEIVDDGRGSAVGGTGYGIVGMRERVSLLHGQFTAGPRPEGGFRVAARLPLPTGDR</sequence>
<gene>
    <name evidence="11" type="ORF">FHR38_003019</name>
</gene>
<evidence type="ECO:0000313" key="12">
    <source>
        <dbReference type="Proteomes" id="UP000578819"/>
    </source>
</evidence>
<protein>
    <recommendedName>
        <fullName evidence="2">histidine kinase</fullName>
        <ecNumber evidence="2">2.7.13.3</ecNumber>
    </recommendedName>
</protein>
<evidence type="ECO:0000256" key="1">
    <source>
        <dbReference type="ARBA" id="ARBA00000085"/>
    </source>
</evidence>
<comment type="caution">
    <text evidence="11">The sequence shown here is derived from an EMBL/GenBank/DDBJ whole genome shotgun (WGS) entry which is preliminary data.</text>
</comment>
<dbReference type="InterPro" id="IPR050482">
    <property type="entry name" value="Sensor_HK_TwoCompSys"/>
</dbReference>
<dbReference type="CDD" id="cd16917">
    <property type="entry name" value="HATPase_UhpB-NarQ-NarX-like"/>
    <property type="match status" value="1"/>
</dbReference>
<dbReference type="Gene3D" id="3.30.565.10">
    <property type="entry name" value="Histidine kinase-like ATPase, C-terminal domain"/>
    <property type="match status" value="1"/>
</dbReference>
<dbReference type="GO" id="GO:0046983">
    <property type="term" value="F:protein dimerization activity"/>
    <property type="evidence" value="ECO:0007669"/>
    <property type="project" value="InterPro"/>
</dbReference>
<feature type="transmembrane region" description="Helical" evidence="9">
    <location>
        <begin position="75"/>
        <end position="93"/>
    </location>
</feature>
<dbReference type="GO" id="GO:0016020">
    <property type="term" value="C:membrane"/>
    <property type="evidence" value="ECO:0007669"/>
    <property type="project" value="InterPro"/>
</dbReference>
<evidence type="ECO:0000256" key="3">
    <source>
        <dbReference type="ARBA" id="ARBA00022553"/>
    </source>
</evidence>
<dbReference type="EMBL" id="JACHJW010000001">
    <property type="protein sequence ID" value="MBB4959286.1"/>
    <property type="molecule type" value="Genomic_DNA"/>
</dbReference>
<dbReference type="Gene3D" id="1.20.5.1930">
    <property type="match status" value="1"/>
</dbReference>
<evidence type="ECO:0000313" key="11">
    <source>
        <dbReference type="EMBL" id="MBB4959286.1"/>
    </source>
</evidence>
<feature type="domain" description="Histidine kinase/HSP90-like ATPase" evidence="10">
    <location>
        <begin position="321"/>
        <end position="411"/>
    </location>
</feature>
<evidence type="ECO:0000256" key="8">
    <source>
        <dbReference type="ARBA" id="ARBA00023012"/>
    </source>
</evidence>
<feature type="transmembrane region" description="Helical" evidence="9">
    <location>
        <begin position="52"/>
        <end position="68"/>
    </location>
</feature>
<keyword evidence="4" id="KW-0808">Transferase</keyword>
<name>A0A7W7SR43_9ACTN</name>
<dbReference type="AlphaFoldDB" id="A0A7W7SR43"/>
<keyword evidence="9" id="KW-0812">Transmembrane</keyword>
<keyword evidence="6 11" id="KW-0418">Kinase</keyword>
<dbReference type="GO" id="GO:0005524">
    <property type="term" value="F:ATP binding"/>
    <property type="evidence" value="ECO:0007669"/>
    <property type="project" value="UniProtKB-KW"/>
</dbReference>